<keyword evidence="7" id="KW-0788">Thiol protease</keyword>
<evidence type="ECO:0000256" key="3">
    <source>
        <dbReference type="ARBA" id="ARBA00012759"/>
    </source>
</evidence>
<feature type="region of interest" description="Disordered" evidence="8">
    <location>
        <begin position="1"/>
        <end position="22"/>
    </location>
</feature>
<dbReference type="PROSITE" id="PS00973">
    <property type="entry name" value="USP_2"/>
    <property type="match status" value="1"/>
</dbReference>
<dbReference type="InterPro" id="IPR008974">
    <property type="entry name" value="TRAF-like"/>
</dbReference>
<evidence type="ECO:0000256" key="1">
    <source>
        <dbReference type="ARBA" id="ARBA00000707"/>
    </source>
</evidence>
<gene>
    <name evidence="11" type="ORF">BN1211_2593</name>
    <name evidence="12" type="ORF">CYBJADRAFT_152171</name>
</gene>
<dbReference type="PROSITE" id="PS50235">
    <property type="entry name" value="USP_3"/>
    <property type="match status" value="1"/>
</dbReference>
<dbReference type="GO" id="GO:0031647">
    <property type="term" value="P:regulation of protein stability"/>
    <property type="evidence" value="ECO:0007669"/>
    <property type="project" value="TreeGrafter"/>
</dbReference>
<dbReference type="PANTHER" id="PTHR24006:SF644">
    <property type="entry name" value="UBIQUITIN CARBOXYL-TERMINAL HYDROLASE 7"/>
    <property type="match status" value="1"/>
</dbReference>
<dbReference type="EC" id="3.4.19.12" evidence="3"/>
<keyword evidence="4" id="KW-0645">Protease</keyword>
<keyword evidence="14" id="KW-1185">Reference proteome</keyword>
<name>A0A0H5CCE9_CYBJN</name>
<protein>
    <recommendedName>
        <fullName evidence="3">ubiquitinyl hydrolase 1</fullName>
        <ecNumber evidence="3">3.4.19.12</ecNumber>
    </recommendedName>
</protein>
<evidence type="ECO:0000313" key="11">
    <source>
        <dbReference type="EMBL" id="CEP22279.1"/>
    </source>
</evidence>
<dbReference type="InterPro" id="IPR050164">
    <property type="entry name" value="Peptidase_C19"/>
</dbReference>
<dbReference type="OMA" id="QFLPCET"/>
<feature type="domain" description="MATH" evidence="9">
    <location>
        <begin position="56"/>
        <end position="195"/>
    </location>
</feature>
<dbReference type="STRING" id="983966.A0A0H5CCE9"/>
<reference evidence="13" key="2">
    <citation type="journal article" date="2015" name="J. Biotechnol.">
        <title>The structure of the Cyberlindnera jadinii genome and its relation to Candida utilis analyzed by the occurrence of single nucleotide polymorphisms.</title>
        <authorList>
            <person name="Rupp O."/>
            <person name="Brinkrolf K."/>
            <person name="Buerth C."/>
            <person name="Kunigo M."/>
            <person name="Schneider J."/>
            <person name="Jaenicke S."/>
            <person name="Goesmann A."/>
            <person name="Puehler A."/>
            <person name="Jaeger K.-E."/>
            <person name="Ernst J.F."/>
        </authorList>
    </citation>
    <scope>NUCLEOTIDE SEQUENCE [LARGE SCALE GENOMIC DNA]</scope>
    <source>
        <strain evidence="13">ATCC 18201 / CBS 1600 / BCRC 20928 / JCM 3617 / NBRC 0987 / NRRL Y-1542</strain>
    </source>
</reference>
<dbReference type="AlphaFoldDB" id="A0A0H5CCE9"/>
<dbReference type="SMART" id="SM00061">
    <property type="entry name" value="MATH"/>
    <property type="match status" value="1"/>
</dbReference>
<reference evidence="12 14" key="3">
    <citation type="journal article" date="2016" name="Proc. Natl. Acad. Sci. U.S.A.">
        <title>Comparative genomics of biotechnologically important yeasts.</title>
        <authorList>
            <person name="Riley R."/>
            <person name="Haridas S."/>
            <person name="Wolfe K.H."/>
            <person name="Lopes M.R."/>
            <person name="Hittinger C.T."/>
            <person name="Goeker M."/>
            <person name="Salamov A.A."/>
            <person name="Wisecaver J.H."/>
            <person name="Long T.M."/>
            <person name="Calvey C.H."/>
            <person name="Aerts A.L."/>
            <person name="Barry K.W."/>
            <person name="Choi C."/>
            <person name="Clum A."/>
            <person name="Coughlan A.Y."/>
            <person name="Deshpande S."/>
            <person name="Douglass A.P."/>
            <person name="Hanson S.J."/>
            <person name="Klenk H.-P."/>
            <person name="LaButti K.M."/>
            <person name="Lapidus A."/>
            <person name="Lindquist E.A."/>
            <person name="Lipzen A.M."/>
            <person name="Meier-Kolthoff J.P."/>
            <person name="Ohm R.A."/>
            <person name="Otillar R.P."/>
            <person name="Pangilinan J.L."/>
            <person name="Peng Y."/>
            <person name="Rokas A."/>
            <person name="Rosa C.A."/>
            <person name="Scheuner C."/>
            <person name="Sibirny A.A."/>
            <person name="Slot J.C."/>
            <person name="Stielow J.B."/>
            <person name="Sun H."/>
            <person name="Kurtzman C.P."/>
            <person name="Blackwell M."/>
            <person name="Grigoriev I.V."/>
            <person name="Jeffries T.W."/>
        </authorList>
    </citation>
    <scope>NUCLEOTIDE SEQUENCE [LARGE SCALE GENOMIC DNA]</scope>
    <source>
        <strain evidence="14">ATCC 18201 / CBS 1600 / BCRC 20928 / JCM 3617 / NBRC 0987 / NRRL Y-1542</strain>
        <strain evidence="12">NRRL Y-1542</strain>
    </source>
</reference>
<sequence length="1166" mass="135150">MSDADVEATNSEPLPEPNLVPGTRKEQLLESGTSIDFAFLKDQVLPKIDDEEVLHYGAYTWEINDYKKLVEDKVRSPIFKVGDWEFDILLFPKGNANNNIALYLEPQPEKKLNELTGEEEPVDPDWYVCAQFTLVISNPRDAKNCIVNTSQQRFGKYATDWGFSNFTDLRALYNSRRDLNGPLLYDDKLNITAFVKILKDTTGVLWHNFLDYDSKKETGFVGFKNQGATCYLNSLLQSYFFTKSFRKAVYQIPTEGESPNDSVPLALQRIMYQLQRSDEAVDTLELTKSFGWDTGDAFTQHDVQELNRILMDRLEARMKGTEVENVLNKTFVGKMKSYIKCINVDYESSRIEDFWDIQLNVKNLKNLEESFQNYIEVEVMDGENQYAAQDYGLQDAKKGVIFTEFPRVLHLQLKRFEYDFDYDSLVKINDRHEFPESIDLSPYLEKSDGTCMYDLHGVLVHSGDISTGHYYAMIKPGKNDNWYRFDDDRVWRVTKREALDANFGVDSLDPNTLSRMTKSQIQNYQIRRHTSAYMLVYIKRSEVDDVLQEVTDKDVPDYISTKVDEELEELARKRKELEELHLYINVNIYTNDLFKRYEGFDLGANSRFVQPDLYTDNDYPYTIKALKTKKFTELLPEIREKFGFHPDRINFWAMAYRRNQTLRPAHQIQIDDLTVEELFHEKFSKKHSSMNIWIEQPEIELFTTLPESLRQPIQDVEVGDDENLIESQKLYLFLKYFDVAKQSLTGVTHMIVNEDSTLESIVPAVKAALKIAENEQVLFFEEINQGSVEEINSSSTFYKSELGTGDILCVQKAAPDIDLMSDDPPDVYPFYRTADQFYTFLAYRIHVNIAAMRAPPEDDYVVVDENTKHDDFDIWISKLAPYDELATRIGRKIGKDPNHLRIFANYNGHRIPLHSRMSVGHVVPKDLSPDMMPLFEYEILSVALKQLENMTAVKVHWLASGYCHYSDYEFLIEKEVKAEDLIDKLQAKIGFPEQDKANVLMWTNIDNRFGRVIFPNNSFDVFESGDLLFAAILPDEKRVLEERYFNDDGAELIDDEDEQPPRLAAVLQFYKRPSNLHGISFMFELLPGEPLSQTKERLQKKMGLGQKEFSKAQLCLWAMSTRDPVYISDDNLILYDEIADEEYLCIDLPDRTSRMGGHQGGGISIR</sequence>
<comment type="catalytic activity">
    <reaction evidence="1">
        <text>Thiol-dependent hydrolysis of ester, thioester, amide, peptide and isopeptide bonds formed by the C-terminal Gly of ubiquitin (a 76-residue protein attached to proteins as an intracellular targeting signal).</text>
        <dbReference type="EC" id="3.4.19.12"/>
    </reaction>
</comment>
<comment type="similarity">
    <text evidence="2">Belongs to the peptidase C19 family.</text>
</comment>
<dbReference type="SUPFAM" id="SSF49599">
    <property type="entry name" value="TRAF domain-like"/>
    <property type="match status" value="1"/>
</dbReference>
<dbReference type="Gene3D" id="3.10.20.90">
    <property type="entry name" value="Phosphatidylinositol 3-kinase Catalytic Subunit, Chain A, domain 1"/>
    <property type="match status" value="2"/>
</dbReference>
<reference evidence="11" key="1">
    <citation type="submission" date="2014-12" db="EMBL/GenBank/DDBJ databases">
        <authorList>
            <person name="Jaenicke S."/>
        </authorList>
    </citation>
    <scope>NUCLEOTIDE SEQUENCE [LARGE SCALE GENOMIC DNA]</scope>
    <source>
        <strain evidence="11">CBS1600</strain>
    </source>
</reference>
<evidence type="ECO:0000259" key="9">
    <source>
        <dbReference type="PROSITE" id="PS50144"/>
    </source>
</evidence>
<dbReference type="EMBL" id="KV453933">
    <property type="protein sequence ID" value="ODV72676.1"/>
    <property type="molecule type" value="Genomic_DNA"/>
</dbReference>
<evidence type="ECO:0000313" key="13">
    <source>
        <dbReference type="Proteomes" id="UP000038830"/>
    </source>
</evidence>
<accession>A0A0H5CCE9</accession>
<dbReference type="Pfam" id="PF14533">
    <property type="entry name" value="USP7_C2"/>
    <property type="match status" value="1"/>
</dbReference>
<evidence type="ECO:0000256" key="5">
    <source>
        <dbReference type="ARBA" id="ARBA00022786"/>
    </source>
</evidence>
<dbReference type="PROSITE" id="PS50144">
    <property type="entry name" value="MATH"/>
    <property type="match status" value="1"/>
</dbReference>
<dbReference type="Pfam" id="PF12436">
    <property type="entry name" value="USP7_ICP0_bdg"/>
    <property type="match status" value="1"/>
</dbReference>
<proteinExistence type="inferred from homology"/>
<dbReference type="Proteomes" id="UP000038830">
    <property type="component" value="Unassembled WGS sequence"/>
</dbReference>
<dbReference type="SUPFAM" id="SSF54001">
    <property type="entry name" value="Cysteine proteinases"/>
    <property type="match status" value="1"/>
</dbReference>
<evidence type="ECO:0000256" key="7">
    <source>
        <dbReference type="ARBA" id="ARBA00022807"/>
    </source>
</evidence>
<dbReference type="InterPro" id="IPR018200">
    <property type="entry name" value="USP_CS"/>
</dbReference>
<dbReference type="GO" id="GO:0005634">
    <property type="term" value="C:nucleus"/>
    <property type="evidence" value="ECO:0007669"/>
    <property type="project" value="TreeGrafter"/>
</dbReference>
<evidence type="ECO:0000259" key="10">
    <source>
        <dbReference type="PROSITE" id="PS50235"/>
    </source>
</evidence>
<dbReference type="InterPro" id="IPR002083">
    <property type="entry name" value="MATH/TRAF_dom"/>
</dbReference>
<dbReference type="GO" id="GO:0004843">
    <property type="term" value="F:cysteine-type deubiquitinase activity"/>
    <property type="evidence" value="ECO:0007669"/>
    <property type="project" value="UniProtKB-EC"/>
</dbReference>
<dbReference type="InterPro" id="IPR028889">
    <property type="entry name" value="USP"/>
</dbReference>
<dbReference type="InterPro" id="IPR001394">
    <property type="entry name" value="Peptidase_C19_UCH"/>
</dbReference>
<dbReference type="InterPro" id="IPR029346">
    <property type="entry name" value="USP_C"/>
</dbReference>
<dbReference type="Gene3D" id="3.90.70.10">
    <property type="entry name" value="Cysteine proteinases"/>
    <property type="match status" value="1"/>
</dbReference>
<dbReference type="InterPro" id="IPR024729">
    <property type="entry name" value="USP7_ICP0-binding_dom"/>
</dbReference>
<dbReference type="OrthoDB" id="289038at2759"/>
<dbReference type="CDD" id="cd02659">
    <property type="entry name" value="peptidase_C19C"/>
    <property type="match status" value="1"/>
</dbReference>
<dbReference type="Pfam" id="PF00443">
    <property type="entry name" value="UCH"/>
    <property type="match status" value="1"/>
</dbReference>
<dbReference type="Pfam" id="PF22486">
    <property type="entry name" value="MATH_2"/>
    <property type="match status" value="1"/>
</dbReference>
<dbReference type="Proteomes" id="UP000094389">
    <property type="component" value="Unassembled WGS sequence"/>
</dbReference>
<evidence type="ECO:0000313" key="14">
    <source>
        <dbReference type="Proteomes" id="UP000094389"/>
    </source>
</evidence>
<dbReference type="GO" id="GO:0006508">
    <property type="term" value="P:proteolysis"/>
    <property type="evidence" value="ECO:0007669"/>
    <property type="project" value="UniProtKB-KW"/>
</dbReference>
<dbReference type="InterPro" id="IPR038765">
    <property type="entry name" value="Papain-like_cys_pep_sf"/>
</dbReference>
<evidence type="ECO:0000256" key="6">
    <source>
        <dbReference type="ARBA" id="ARBA00022801"/>
    </source>
</evidence>
<evidence type="ECO:0000256" key="4">
    <source>
        <dbReference type="ARBA" id="ARBA00022670"/>
    </source>
</evidence>
<evidence type="ECO:0000256" key="2">
    <source>
        <dbReference type="ARBA" id="ARBA00009085"/>
    </source>
</evidence>
<keyword evidence="5" id="KW-0833">Ubl conjugation pathway</keyword>
<dbReference type="GO" id="GO:0016579">
    <property type="term" value="P:protein deubiquitination"/>
    <property type="evidence" value="ECO:0007669"/>
    <property type="project" value="InterPro"/>
</dbReference>
<dbReference type="FunFam" id="3.90.70.10:FF:000044">
    <property type="entry name" value="Ubiquitin carboxyl-terminal hydrolase 13"/>
    <property type="match status" value="1"/>
</dbReference>
<dbReference type="PANTHER" id="PTHR24006">
    <property type="entry name" value="UBIQUITIN CARBOXYL-TERMINAL HYDROLASE"/>
    <property type="match status" value="1"/>
</dbReference>
<feature type="domain" description="USP" evidence="10">
    <location>
        <begin position="221"/>
        <end position="540"/>
    </location>
</feature>
<keyword evidence="6" id="KW-0378">Hydrolase</keyword>
<dbReference type="EMBL" id="CDQK01000003">
    <property type="protein sequence ID" value="CEP22279.1"/>
    <property type="molecule type" value="Genomic_DNA"/>
</dbReference>
<accession>A0A1E4RZJ7</accession>
<evidence type="ECO:0000256" key="8">
    <source>
        <dbReference type="SAM" id="MobiDB-lite"/>
    </source>
</evidence>
<dbReference type="Gene3D" id="2.60.210.10">
    <property type="entry name" value="Apoptosis, Tumor Necrosis Factor Receptor Associated Protein 2, Chain A"/>
    <property type="match status" value="1"/>
</dbReference>
<dbReference type="PROSITE" id="PS00972">
    <property type="entry name" value="USP_1"/>
    <property type="match status" value="1"/>
</dbReference>
<organism evidence="11 13">
    <name type="scientific">Cyberlindnera jadinii (strain ATCC 18201 / CBS 1600 / BCRC 20928 / JCM 3617 / NBRC 0987 / NRRL Y-1542)</name>
    <name type="common">Torula yeast</name>
    <name type="synonym">Candida utilis</name>
    <dbReference type="NCBI Taxonomy" id="983966"/>
    <lineage>
        <taxon>Eukaryota</taxon>
        <taxon>Fungi</taxon>
        <taxon>Dikarya</taxon>
        <taxon>Ascomycota</taxon>
        <taxon>Saccharomycotina</taxon>
        <taxon>Saccharomycetes</taxon>
        <taxon>Phaffomycetales</taxon>
        <taxon>Phaffomycetaceae</taxon>
        <taxon>Cyberlindnera</taxon>
    </lineage>
</organism>
<dbReference type="GO" id="GO:0005829">
    <property type="term" value="C:cytosol"/>
    <property type="evidence" value="ECO:0007669"/>
    <property type="project" value="TreeGrafter"/>
</dbReference>
<evidence type="ECO:0000313" key="12">
    <source>
        <dbReference type="EMBL" id="ODV72676.1"/>
    </source>
</evidence>